<comment type="caution">
    <text evidence="1">The sequence shown here is derived from an EMBL/GenBank/DDBJ whole genome shotgun (WGS) entry which is preliminary data.</text>
</comment>
<organism evidence="1 2">
    <name type="scientific">Allocatelliglobosispora scoriae</name>
    <dbReference type="NCBI Taxonomy" id="643052"/>
    <lineage>
        <taxon>Bacteria</taxon>
        <taxon>Bacillati</taxon>
        <taxon>Actinomycetota</taxon>
        <taxon>Actinomycetes</taxon>
        <taxon>Micromonosporales</taxon>
        <taxon>Micromonosporaceae</taxon>
        <taxon>Allocatelliglobosispora</taxon>
    </lineage>
</organism>
<reference evidence="1 2" key="1">
    <citation type="submission" date="2020-08" db="EMBL/GenBank/DDBJ databases">
        <title>Sequencing the genomes of 1000 actinobacteria strains.</title>
        <authorList>
            <person name="Klenk H.-P."/>
        </authorList>
    </citation>
    <scope>NUCLEOTIDE SEQUENCE [LARGE SCALE GENOMIC DNA]</scope>
    <source>
        <strain evidence="1 2">DSM 45362</strain>
    </source>
</reference>
<accession>A0A841BHZ9</accession>
<dbReference type="Proteomes" id="UP000587527">
    <property type="component" value="Unassembled WGS sequence"/>
</dbReference>
<name>A0A841BHZ9_9ACTN</name>
<keyword evidence="2" id="KW-1185">Reference proteome</keyword>
<dbReference type="EMBL" id="JACHMN010000001">
    <property type="protein sequence ID" value="MBB5866683.1"/>
    <property type="molecule type" value="Genomic_DNA"/>
</dbReference>
<evidence type="ECO:0000313" key="2">
    <source>
        <dbReference type="Proteomes" id="UP000587527"/>
    </source>
</evidence>
<sequence>MTPFMTGISYLPHRSNYRRPGDALTVVSLDSLVRS</sequence>
<dbReference type="AlphaFoldDB" id="A0A841BHZ9"/>
<gene>
    <name evidence="1" type="ORF">F4553_000062</name>
</gene>
<protein>
    <submittedName>
        <fullName evidence="1">Uncharacterized protein</fullName>
    </submittedName>
</protein>
<evidence type="ECO:0000313" key="1">
    <source>
        <dbReference type="EMBL" id="MBB5866683.1"/>
    </source>
</evidence>
<proteinExistence type="predicted"/>